<protein>
    <submittedName>
        <fullName evidence="3">Peptidase S13</fullName>
    </submittedName>
</protein>
<keyword evidence="4" id="KW-1185">Reference proteome</keyword>
<dbReference type="PROSITE" id="PS51257">
    <property type="entry name" value="PROKAR_LIPOPROTEIN"/>
    <property type="match status" value="1"/>
</dbReference>
<dbReference type="AlphaFoldDB" id="A0A081PGB4"/>
<dbReference type="Pfam" id="PF02113">
    <property type="entry name" value="Peptidase_S13"/>
    <property type="match status" value="1"/>
</dbReference>
<name>A0A081PGB4_9SPHI</name>
<dbReference type="RefSeq" id="WP_037441189.1">
    <property type="nucleotide sequence ID" value="NZ_JNFF01000062.1"/>
</dbReference>
<dbReference type="GO" id="GO:0000270">
    <property type="term" value="P:peptidoglycan metabolic process"/>
    <property type="evidence" value="ECO:0007669"/>
    <property type="project" value="TreeGrafter"/>
</dbReference>
<reference evidence="3 4" key="1">
    <citation type="journal article" date="1992" name="Int. J. Syst. Bacteriol.">
        <title>Sphingobacterium antarcticus sp. nov. a Psychrotrophic Bacterium from the Soils of Schirmacher Oasis, Antarctica.</title>
        <authorList>
            <person name="Shivaji S."/>
            <person name="Ray M.K."/>
            <person name="Rao N.S."/>
            <person name="Saiserr L."/>
            <person name="Jagannadham M.V."/>
            <person name="Kumar G.S."/>
            <person name="Reddy G."/>
            <person name="Bhargava P.M."/>
        </authorList>
    </citation>
    <scope>NUCLEOTIDE SEQUENCE [LARGE SCALE GENOMIC DNA]</scope>
    <source>
        <strain evidence="3 4">4BY</strain>
    </source>
</reference>
<accession>A0A081PGB4</accession>
<dbReference type="InterPro" id="IPR000667">
    <property type="entry name" value="Peptidase_S13"/>
</dbReference>
<dbReference type="PANTHER" id="PTHR30023:SF0">
    <property type="entry name" value="PENICILLIN-SENSITIVE CARBOXYPEPTIDASE A"/>
    <property type="match status" value="1"/>
</dbReference>
<dbReference type="EMBL" id="JNFF01000062">
    <property type="protein sequence ID" value="KEQ29737.1"/>
    <property type="molecule type" value="Genomic_DNA"/>
</dbReference>
<dbReference type="Proteomes" id="UP000028007">
    <property type="component" value="Unassembled WGS sequence"/>
</dbReference>
<keyword evidence="2" id="KW-0378">Hydrolase</keyword>
<evidence type="ECO:0000313" key="4">
    <source>
        <dbReference type="Proteomes" id="UP000028007"/>
    </source>
</evidence>
<evidence type="ECO:0000256" key="2">
    <source>
        <dbReference type="ARBA" id="ARBA00022801"/>
    </source>
</evidence>
<dbReference type="Gene3D" id="3.40.710.10">
    <property type="entry name" value="DD-peptidase/beta-lactamase superfamily"/>
    <property type="match status" value="2"/>
</dbReference>
<dbReference type="GO" id="GO:0004185">
    <property type="term" value="F:serine-type carboxypeptidase activity"/>
    <property type="evidence" value="ECO:0007669"/>
    <property type="project" value="InterPro"/>
</dbReference>
<comment type="caution">
    <text evidence="3">The sequence shown here is derived from an EMBL/GenBank/DDBJ whole genome shotgun (WGS) entry which is preliminary data.</text>
</comment>
<dbReference type="PANTHER" id="PTHR30023">
    <property type="entry name" value="D-ALANYL-D-ALANINE CARBOXYPEPTIDASE"/>
    <property type="match status" value="1"/>
</dbReference>
<organism evidence="3 4">
    <name type="scientific">Pedobacter antarcticus 4BY</name>
    <dbReference type="NCBI Taxonomy" id="1358423"/>
    <lineage>
        <taxon>Bacteria</taxon>
        <taxon>Pseudomonadati</taxon>
        <taxon>Bacteroidota</taxon>
        <taxon>Sphingobacteriia</taxon>
        <taxon>Sphingobacteriales</taxon>
        <taxon>Sphingobacteriaceae</taxon>
        <taxon>Pedobacter</taxon>
    </lineage>
</organism>
<gene>
    <name evidence="3" type="ORF">N180_05675</name>
</gene>
<dbReference type="PRINTS" id="PR00922">
    <property type="entry name" value="DADACBPTASE3"/>
</dbReference>
<comment type="similarity">
    <text evidence="1">Belongs to the peptidase S13 family.</text>
</comment>
<evidence type="ECO:0000313" key="3">
    <source>
        <dbReference type="EMBL" id="KEQ29737.1"/>
    </source>
</evidence>
<dbReference type="GO" id="GO:0006508">
    <property type="term" value="P:proteolysis"/>
    <property type="evidence" value="ECO:0007669"/>
    <property type="project" value="InterPro"/>
</dbReference>
<dbReference type="SUPFAM" id="SSF56601">
    <property type="entry name" value="beta-lactamase/transpeptidase-like"/>
    <property type="match status" value="1"/>
</dbReference>
<sequence length="442" mass="49814">MKLLVPVSFQRWFLFLLLPFFFQACAVQRQMNKKIDHFFAHSELMRGHLTGFALASSEDGRILYGKNADQYFVPASNTKLFTFYTAWKMLPDSLPAMKYIISGDSLIFWGTGDPSLLQGKLKARGALDFLKSSNKTLYFAAGRYTGSVYGEGWSWDDYNDYYQAEITELPVSDNMISLQAVSGKLELSPGLFRTDLFTDSTFKPAEFIVRRDWKANRFQAPRQQVPAGYQQQIPYQTSSSLTVNLLSDMLQKPVSLVIKKLPDQAAVIFQSRKEDVLREMMLPSDNFIAEHLLLLCADSFQAELNGKDAIAHALSHELAGLPDKPKWVDGSGLSRMNLFTPRDVIKVLHLIDSAVADRDKLYSMLPSGGKTGTLKNAYPATDEPFVYGKTGTLSGVYNQSGFVKTKTGKTYLFSFMNNNFTGSAVEVRKELVRLMSYIHDHY</sequence>
<dbReference type="InterPro" id="IPR012338">
    <property type="entry name" value="Beta-lactam/transpept-like"/>
</dbReference>
<dbReference type="eggNOG" id="COG2027">
    <property type="taxonomic scope" value="Bacteria"/>
</dbReference>
<proteinExistence type="inferred from homology"/>
<dbReference type="OrthoDB" id="9802627at2"/>
<evidence type="ECO:0000256" key="1">
    <source>
        <dbReference type="ARBA" id="ARBA00006096"/>
    </source>
</evidence>